<dbReference type="AlphaFoldDB" id="A0A3L6SPQ0"/>
<keyword evidence="2" id="KW-0472">Membrane</keyword>
<dbReference type="Pfam" id="PF12428">
    <property type="entry name" value="DUF3675"/>
    <property type="match status" value="1"/>
</dbReference>
<keyword evidence="4" id="KW-1185">Reference proteome</keyword>
<proteinExistence type="predicted"/>
<gene>
    <name evidence="3" type="ORF">C2845_PM07G02480</name>
</gene>
<dbReference type="GO" id="GO:0016020">
    <property type="term" value="C:membrane"/>
    <property type="evidence" value="ECO:0007669"/>
    <property type="project" value="TreeGrafter"/>
</dbReference>
<keyword evidence="2" id="KW-1133">Transmembrane helix</keyword>
<evidence type="ECO:0000313" key="4">
    <source>
        <dbReference type="Proteomes" id="UP000275267"/>
    </source>
</evidence>
<sequence length="259" mass="28982">MDCVRAGLMGDHLALLVDRLLTESTLEAAIGGGKQMVDLHPEAVAVEYCHRGVGGGGGSASKVVECRICQEEDWDSSMEAPCACCGSLKQFRPGYTAPQQLFHYGSIPMNFRGNWEIARQDLDDAQIITMVPTERDFMDSYEDYLPIRTRSSTLCCRTVAVIFMSLLVLRHTLPLMVGGNGEYSLALFSLLVLRTAGILFPILVMVRALASFHRRRRQQERQETYISSSESEEEEEEEEDTVTNSARSNYSQPRLIPVY</sequence>
<feature type="transmembrane region" description="Helical" evidence="2">
    <location>
        <begin position="154"/>
        <end position="173"/>
    </location>
</feature>
<dbReference type="Proteomes" id="UP000275267">
    <property type="component" value="Unassembled WGS sequence"/>
</dbReference>
<name>A0A3L6SPQ0_PANMI</name>
<dbReference type="InterPro" id="IPR022143">
    <property type="entry name" value="DUF3675"/>
</dbReference>
<comment type="caution">
    <text evidence="3">The sequence shown here is derived from an EMBL/GenBank/DDBJ whole genome shotgun (WGS) entry which is preliminary data.</text>
</comment>
<evidence type="ECO:0000313" key="3">
    <source>
        <dbReference type="EMBL" id="RLN23453.1"/>
    </source>
</evidence>
<dbReference type="EMBL" id="PQIB02000004">
    <property type="protein sequence ID" value="RLN23453.1"/>
    <property type="molecule type" value="Genomic_DNA"/>
</dbReference>
<feature type="transmembrane region" description="Helical" evidence="2">
    <location>
        <begin position="185"/>
        <end position="210"/>
    </location>
</feature>
<dbReference type="GO" id="GO:0004842">
    <property type="term" value="F:ubiquitin-protein transferase activity"/>
    <property type="evidence" value="ECO:0007669"/>
    <property type="project" value="TreeGrafter"/>
</dbReference>
<dbReference type="PANTHER" id="PTHR23012:SF174">
    <property type="entry name" value="OS01G0121200 PROTEIN"/>
    <property type="match status" value="1"/>
</dbReference>
<evidence type="ECO:0000256" key="1">
    <source>
        <dbReference type="SAM" id="MobiDB-lite"/>
    </source>
</evidence>
<feature type="compositionally biased region" description="Polar residues" evidence="1">
    <location>
        <begin position="242"/>
        <end position="252"/>
    </location>
</feature>
<dbReference type="PANTHER" id="PTHR23012">
    <property type="entry name" value="RING/FYVE/PHD ZINC FINGER DOMAIN-CONTAINING"/>
    <property type="match status" value="1"/>
</dbReference>
<dbReference type="STRING" id="4540.A0A3L6SPQ0"/>
<feature type="region of interest" description="Disordered" evidence="1">
    <location>
        <begin position="220"/>
        <end position="259"/>
    </location>
</feature>
<organism evidence="3 4">
    <name type="scientific">Panicum miliaceum</name>
    <name type="common">Proso millet</name>
    <name type="synonym">Broomcorn millet</name>
    <dbReference type="NCBI Taxonomy" id="4540"/>
    <lineage>
        <taxon>Eukaryota</taxon>
        <taxon>Viridiplantae</taxon>
        <taxon>Streptophyta</taxon>
        <taxon>Embryophyta</taxon>
        <taxon>Tracheophyta</taxon>
        <taxon>Spermatophyta</taxon>
        <taxon>Magnoliopsida</taxon>
        <taxon>Liliopsida</taxon>
        <taxon>Poales</taxon>
        <taxon>Poaceae</taxon>
        <taxon>PACMAD clade</taxon>
        <taxon>Panicoideae</taxon>
        <taxon>Panicodae</taxon>
        <taxon>Paniceae</taxon>
        <taxon>Panicinae</taxon>
        <taxon>Panicum</taxon>
        <taxon>Panicum sect. Panicum</taxon>
    </lineage>
</organism>
<feature type="compositionally biased region" description="Acidic residues" evidence="1">
    <location>
        <begin position="230"/>
        <end position="241"/>
    </location>
</feature>
<reference evidence="4" key="1">
    <citation type="journal article" date="2019" name="Nat. Commun.">
        <title>The genome of broomcorn millet.</title>
        <authorList>
            <person name="Zou C."/>
            <person name="Miki D."/>
            <person name="Li D."/>
            <person name="Tang Q."/>
            <person name="Xiao L."/>
            <person name="Rajput S."/>
            <person name="Deng P."/>
            <person name="Jia W."/>
            <person name="Huang R."/>
            <person name="Zhang M."/>
            <person name="Sun Y."/>
            <person name="Hu J."/>
            <person name="Fu X."/>
            <person name="Schnable P.S."/>
            <person name="Li F."/>
            <person name="Zhang H."/>
            <person name="Feng B."/>
            <person name="Zhu X."/>
            <person name="Liu R."/>
            <person name="Schnable J.C."/>
            <person name="Zhu J.-K."/>
            <person name="Zhang H."/>
        </authorList>
    </citation>
    <scope>NUCLEOTIDE SEQUENCE [LARGE SCALE GENOMIC DNA]</scope>
</reference>
<protein>
    <recommendedName>
        <fullName evidence="5">RING-CH-type domain-containing protein</fullName>
    </recommendedName>
</protein>
<dbReference type="OrthoDB" id="264354at2759"/>
<evidence type="ECO:0008006" key="5">
    <source>
        <dbReference type="Google" id="ProtNLM"/>
    </source>
</evidence>
<accession>A0A3L6SPQ0</accession>
<dbReference type="GO" id="GO:0016567">
    <property type="term" value="P:protein ubiquitination"/>
    <property type="evidence" value="ECO:0007669"/>
    <property type="project" value="TreeGrafter"/>
</dbReference>
<dbReference type="InterPro" id="IPR033275">
    <property type="entry name" value="MARCH-like"/>
</dbReference>
<evidence type="ECO:0000256" key="2">
    <source>
        <dbReference type="SAM" id="Phobius"/>
    </source>
</evidence>
<keyword evidence="2" id="KW-0812">Transmembrane</keyword>